<name>A0A561C2A6_9BURK</name>
<evidence type="ECO:0000313" key="4">
    <source>
        <dbReference type="Proteomes" id="UP000319722"/>
    </source>
</evidence>
<feature type="domain" description="VWFA" evidence="2">
    <location>
        <begin position="83"/>
        <end position="284"/>
    </location>
</feature>
<organism evidence="3 4">
    <name type="scientific">Variovorax beijingensis</name>
    <dbReference type="NCBI Taxonomy" id="2496117"/>
    <lineage>
        <taxon>Bacteria</taxon>
        <taxon>Pseudomonadati</taxon>
        <taxon>Pseudomonadota</taxon>
        <taxon>Betaproteobacteria</taxon>
        <taxon>Burkholderiales</taxon>
        <taxon>Comamonadaceae</taxon>
        <taxon>Variovorax</taxon>
    </lineage>
</organism>
<comment type="caution">
    <text evidence="3">The sequence shown here is derived from an EMBL/GenBank/DDBJ whole genome shotgun (WGS) entry which is preliminary data.</text>
</comment>
<protein>
    <submittedName>
        <fullName evidence="3">MxaC protein</fullName>
    </submittedName>
</protein>
<dbReference type="EMBL" id="VIVL01000006">
    <property type="protein sequence ID" value="TWD85214.1"/>
    <property type="molecule type" value="Genomic_DNA"/>
</dbReference>
<dbReference type="Pfam" id="PF13519">
    <property type="entry name" value="VWA_2"/>
    <property type="match status" value="1"/>
</dbReference>
<dbReference type="SUPFAM" id="SSF53300">
    <property type="entry name" value="vWA-like"/>
    <property type="match status" value="1"/>
</dbReference>
<sequence length="335" mass="36645">MRFDLAQPWMLVLLPLALLPLLRKRSDTLGFSYVGWLPADRVGRLVGFLWRAFAVGAMAFTVLGLAGPGQSGAVVERAGRGAEVLILMDRSSSMDATVHTNGLQTAGRMSQEPKAKVVRDLLSEFVAKRPDNRFAFMTFSTVPIAVVPFTQKTDTVQAALAATAIGRGLPETRMGVALLAAIEEFEGRSYSGSRVILIVSDGGAQLDEPTRQRIHVGLAREKIGLYWIYVRSGPNSPNLNTETVSAYGLGEELALHQFFKTLSTPYRLYQVDDSNAMAAAMAEIDRQQNFPLTIHERVPRRDHGAAFYLAAMLCCAGLLACRAVQLQSWRKESAS</sequence>
<keyword evidence="1" id="KW-0812">Transmembrane</keyword>
<dbReference type="CDD" id="cd00198">
    <property type="entry name" value="vWFA"/>
    <property type="match status" value="1"/>
</dbReference>
<dbReference type="AlphaFoldDB" id="A0A561C2A6"/>
<accession>A0A561C2A6</accession>
<keyword evidence="1" id="KW-0472">Membrane</keyword>
<dbReference type="SMART" id="SM00327">
    <property type="entry name" value="VWA"/>
    <property type="match status" value="1"/>
</dbReference>
<dbReference type="Proteomes" id="UP000319722">
    <property type="component" value="Unassembled WGS sequence"/>
</dbReference>
<dbReference type="InterPro" id="IPR036465">
    <property type="entry name" value="vWFA_dom_sf"/>
</dbReference>
<reference evidence="3 4" key="1">
    <citation type="submission" date="2019-06" db="EMBL/GenBank/DDBJ databases">
        <title>Sorghum-associated microbial communities from plants grown in Nebraska, USA.</title>
        <authorList>
            <person name="Schachtman D."/>
        </authorList>
    </citation>
    <scope>NUCLEOTIDE SEQUENCE [LARGE SCALE GENOMIC DNA]</scope>
    <source>
        <strain evidence="3 4">T529</strain>
    </source>
</reference>
<keyword evidence="1" id="KW-1133">Transmembrane helix</keyword>
<gene>
    <name evidence="3" type="ORF">FB547_106301</name>
</gene>
<evidence type="ECO:0000313" key="3">
    <source>
        <dbReference type="EMBL" id="TWD85214.1"/>
    </source>
</evidence>
<dbReference type="PROSITE" id="PS50234">
    <property type="entry name" value="VWFA"/>
    <property type="match status" value="1"/>
</dbReference>
<evidence type="ECO:0000259" key="2">
    <source>
        <dbReference type="PROSITE" id="PS50234"/>
    </source>
</evidence>
<dbReference type="Gene3D" id="3.40.50.410">
    <property type="entry name" value="von Willebrand factor, type A domain"/>
    <property type="match status" value="1"/>
</dbReference>
<dbReference type="OrthoDB" id="6206554at2"/>
<feature type="transmembrane region" description="Helical" evidence="1">
    <location>
        <begin position="305"/>
        <end position="325"/>
    </location>
</feature>
<proteinExistence type="predicted"/>
<evidence type="ECO:0000256" key="1">
    <source>
        <dbReference type="SAM" id="Phobius"/>
    </source>
</evidence>
<dbReference type="InterPro" id="IPR002035">
    <property type="entry name" value="VWF_A"/>
</dbReference>
<dbReference type="RefSeq" id="WP_145745073.1">
    <property type="nucleotide sequence ID" value="NZ_VIVL01000006.1"/>
</dbReference>